<dbReference type="EMBL" id="NFZW01000009">
    <property type="protein sequence ID" value="RFA36472.1"/>
    <property type="molecule type" value="Genomic_DNA"/>
</dbReference>
<evidence type="ECO:0000256" key="4">
    <source>
        <dbReference type="SAM" id="MobiDB-lite"/>
    </source>
</evidence>
<feature type="repeat" description="ANK" evidence="3">
    <location>
        <begin position="779"/>
        <end position="811"/>
    </location>
</feature>
<dbReference type="InterPro" id="IPR051631">
    <property type="entry name" value="Ankyrin-KH/SAM_domain"/>
</dbReference>
<feature type="repeat" description="ANK" evidence="3">
    <location>
        <begin position="812"/>
        <end position="845"/>
    </location>
</feature>
<dbReference type="Gene3D" id="1.10.510.10">
    <property type="entry name" value="Transferase(Phosphotransferase) domain 1"/>
    <property type="match status" value="1"/>
</dbReference>
<evidence type="ECO:0000313" key="8">
    <source>
        <dbReference type="Proteomes" id="UP000256763"/>
    </source>
</evidence>
<dbReference type="InterPro" id="IPR011009">
    <property type="entry name" value="Kinase-like_dom_sf"/>
</dbReference>
<organism evidence="7 8">
    <name type="scientific">Alkalilimnicola ehrlichii</name>
    <dbReference type="NCBI Taxonomy" id="351052"/>
    <lineage>
        <taxon>Bacteria</taxon>
        <taxon>Pseudomonadati</taxon>
        <taxon>Pseudomonadota</taxon>
        <taxon>Gammaproteobacteria</taxon>
        <taxon>Chromatiales</taxon>
        <taxon>Ectothiorhodospiraceae</taxon>
        <taxon>Alkalilimnicola</taxon>
    </lineage>
</organism>
<dbReference type="PANTHER" id="PTHR23206">
    <property type="entry name" value="MASK PROTEIN"/>
    <property type="match status" value="1"/>
</dbReference>
<dbReference type="InterPro" id="IPR036770">
    <property type="entry name" value="Ankyrin_rpt-contain_sf"/>
</dbReference>
<proteinExistence type="predicted"/>
<dbReference type="PROSITE" id="PS50088">
    <property type="entry name" value="ANK_REPEAT"/>
    <property type="match status" value="3"/>
</dbReference>
<evidence type="ECO:0000256" key="1">
    <source>
        <dbReference type="ARBA" id="ARBA00022737"/>
    </source>
</evidence>
<evidence type="ECO:0000256" key="5">
    <source>
        <dbReference type="SAM" id="Phobius"/>
    </source>
</evidence>
<dbReference type="InterPro" id="IPR000719">
    <property type="entry name" value="Prot_kinase_dom"/>
</dbReference>
<dbReference type="GO" id="GO:0005524">
    <property type="term" value="F:ATP binding"/>
    <property type="evidence" value="ECO:0007669"/>
    <property type="project" value="InterPro"/>
</dbReference>
<sequence>MPEKQTLNLAFAPADLLTADPKIIMANNTSHPMHLVLVTSQARRPVHLQGESIARGGEGTIYRLAGDPPLVAKLYHRPDLQRRAKVEAMLADPPELPVLERRGRRYVQLTWPVGLLEDARGNFFGYAMPLVDLRRATLLDNLLSAKARRAYDLPEHYRYRVTAAYNLAHLIAELHAHGHHVIDLKPGNINVYSDQGAVALLDTDGFSIRGDAERFPAQVFTDGYIAPEALRQGLTADRLGEEQDRFALAVILFQLLNQGLHPYQGVPRPGAQVPPSNGERIRAGLYAYGRRSNALLLPSPWSTHRFFAASTRALFDQAFEHERHRPSAAEWTEHLRTLLQPGGLRQCERVADHAYFTDTCGLCALQDGTQDAQTPPPSVSAASVGAASTTSGSAANVQPASANRRSTPWRWVAGGMAAAVLAVAVALPWYWGASPESALFKAIGRDDATRAVQLTEEHAFNLSADYWRIEYEDLLEHALASNSEQTLRALIPHWQDRIADDPGYWLERALRANSARNFGLVYQAAATPVLDEQLRGLLRARVFDHADLELRNVLRESAAGEREWGAVREVARQESLREGTRPALVRFLQGAYQEAGAIATPEGLAVANDEWRILAALAEDGADLAAPSAGPYAEQPVALADLAVRNAAASALAVLVQYDQRLPQPQAAYSPELLQAGLCLALFQGWTRPVEHFLSHQVPFPIACHEPATDRSVDALDLALEKAPATAVQLIGKGYPFDDLHFLDALVNAPVAVVDAYLAQGAALDRLYEFDSADVPGHGRQTPLTLAAQLGRDDLVELFLSRGAAVDEPAAHGFTALMHAAMRPGNARVARLLLDAGSDPQRRNANGDNPLLVAARHGAEDVAEVLPNPSPEDRARALRYWAGSGSVGQVEALLQSDRMPQDALDQALLRALGADELSDRHLKTARLLLERDARIVGDASVYHRLIGAPFPDEEIEALVELFGRHGGLDGQYDGDTPLSRAVTLGRCGLIPALVAAGAPINQPDAEGRSALMVQMQQPALGRSAPQSSFSDCVGTLLSAGADPNFESSSGDTPLSLLGVGFGQEPNSTRSGPAGAPLLREHRQALGLLVRAGGDLNRRNRHGQSPFVHAARHGNNEFVRLGLEIGGDPCDITEEIVRLGGDEFFYSDWNGEISAFFQSNMFGCSLPPRE</sequence>
<keyword evidence="5" id="KW-1133">Transmembrane helix</keyword>
<dbReference type="PROSITE" id="PS50297">
    <property type="entry name" value="ANK_REP_REGION"/>
    <property type="match status" value="2"/>
</dbReference>
<evidence type="ECO:0000256" key="3">
    <source>
        <dbReference type="PROSITE-ProRule" id="PRU00023"/>
    </source>
</evidence>
<dbReference type="PROSITE" id="PS50011">
    <property type="entry name" value="PROTEIN_KINASE_DOM"/>
    <property type="match status" value="1"/>
</dbReference>
<dbReference type="GO" id="GO:0004672">
    <property type="term" value="F:protein kinase activity"/>
    <property type="evidence" value="ECO:0007669"/>
    <property type="project" value="InterPro"/>
</dbReference>
<evidence type="ECO:0000259" key="6">
    <source>
        <dbReference type="PROSITE" id="PS50011"/>
    </source>
</evidence>
<dbReference type="SMART" id="SM00248">
    <property type="entry name" value="ANK"/>
    <property type="match status" value="6"/>
</dbReference>
<keyword evidence="2 3" id="KW-0040">ANK repeat</keyword>
<dbReference type="AlphaFoldDB" id="A0A3E0WU00"/>
<dbReference type="SUPFAM" id="SSF56112">
    <property type="entry name" value="Protein kinase-like (PK-like)"/>
    <property type="match status" value="1"/>
</dbReference>
<dbReference type="OrthoDB" id="5782056at2"/>
<name>A0A3E0WU00_9GAMM</name>
<feature type="transmembrane region" description="Helical" evidence="5">
    <location>
        <begin position="411"/>
        <end position="431"/>
    </location>
</feature>
<accession>A0A3E0WU00</accession>
<dbReference type="InterPro" id="IPR002110">
    <property type="entry name" value="Ankyrin_rpt"/>
</dbReference>
<dbReference type="Gene3D" id="1.25.40.20">
    <property type="entry name" value="Ankyrin repeat-containing domain"/>
    <property type="match status" value="2"/>
</dbReference>
<feature type="region of interest" description="Disordered" evidence="4">
    <location>
        <begin position="369"/>
        <end position="401"/>
    </location>
</feature>
<feature type="domain" description="Protein kinase" evidence="6">
    <location>
        <begin position="47"/>
        <end position="356"/>
    </location>
</feature>
<feature type="repeat" description="ANK" evidence="3">
    <location>
        <begin position="973"/>
        <end position="1005"/>
    </location>
</feature>
<gene>
    <name evidence="7" type="ORF">CAL65_10870</name>
</gene>
<keyword evidence="5" id="KW-0812">Transmembrane</keyword>
<dbReference type="PANTHER" id="PTHR23206:SF8">
    <property type="entry name" value="ANKYRIN REPEAT AND KH DOMAIN-CONTAINING 1"/>
    <property type="match status" value="1"/>
</dbReference>
<reference evidence="8" key="1">
    <citation type="submission" date="2017-05" db="EMBL/GenBank/DDBJ databases">
        <authorList>
            <person name="Sharma S."/>
            <person name="Sidhu C."/>
            <person name="Pinnaka A.K."/>
        </authorList>
    </citation>
    <scope>NUCLEOTIDE SEQUENCE [LARGE SCALE GENOMIC DNA]</scope>
    <source>
        <strain evidence="8">AK93</strain>
    </source>
</reference>
<protein>
    <recommendedName>
        <fullName evidence="6">Protein kinase domain-containing protein</fullName>
    </recommendedName>
</protein>
<dbReference type="Pfam" id="PF12796">
    <property type="entry name" value="Ank_2"/>
    <property type="match status" value="1"/>
</dbReference>
<keyword evidence="5" id="KW-0472">Membrane</keyword>
<evidence type="ECO:0000313" key="7">
    <source>
        <dbReference type="EMBL" id="RFA36472.1"/>
    </source>
</evidence>
<comment type="caution">
    <text evidence="7">The sequence shown here is derived from an EMBL/GenBank/DDBJ whole genome shotgun (WGS) entry which is preliminary data.</text>
</comment>
<feature type="compositionally biased region" description="Low complexity" evidence="4">
    <location>
        <begin position="379"/>
        <end position="395"/>
    </location>
</feature>
<evidence type="ECO:0000256" key="2">
    <source>
        <dbReference type="ARBA" id="ARBA00023043"/>
    </source>
</evidence>
<dbReference type="SUPFAM" id="SSF48403">
    <property type="entry name" value="Ankyrin repeat"/>
    <property type="match status" value="1"/>
</dbReference>
<keyword evidence="1" id="KW-0677">Repeat</keyword>
<dbReference type="Proteomes" id="UP000256763">
    <property type="component" value="Unassembled WGS sequence"/>
</dbReference>
<keyword evidence="8" id="KW-1185">Reference proteome</keyword>